<dbReference type="Proteomes" id="UP000236291">
    <property type="component" value="Unassembled WGS sequence"/>
</dbReference>
<dbReference type="AlphaFoldDB" id="A0A2K3JTV7"/>
<protein>
    <submittedName>
        <fullName evidence="1">Uncharacterized protein</fullName>
    </submittedName>
</protein>
<organism evidence="1 2">
    <name type="scientific">Trifolium pratense</name>
    <name type="common">Red clover</name>
    <dbReference type="NCBI Taxonomy" id="57577"/>
    <lineage>
        <taxon>Eukaryota</taxon>
        <taxon>Viridiplantae</taxon>
        <taxon>Streptophyta</taxon>
        <taxon>Embryophyta</taxon>
        <taxon>Tracheophyta</taxon>
        <taxon>Spermatophyta</taxon>
        <taxon>Magnoliopsida</taxon>
        <taxon>eudicotyledons</taxon>
        <taxon>Gunneridae</taxon>
        <taxon>Pentapetalae</taxon>
        <taxon>rosids</taxon>
        <taxon>fabids</taxon>
        <taxon>Fabales</taxon>
        <taxon>Fabaceae</taxon>
        <taxon>Papilionoideae</taxon>
        <taxon>50 kb inversion clade</taxon>
        <taxon>NPAAA clade</taxon>
        <taxon>Hologalegina</taxon>
        <taxon>IRL clade</taxon>
        <taxon>Trifolieae</taxon>
        <taxon>Trifolium</taxon>
    </lineage>
</organism>
<dbReference type="EMBL" id="ASHM01123675">
    <property type="protein sequence ID" value="PNX57465.1"/>
    <property type="molecule type" value="Genomic_DNA"/>
</dbReference>
<reference evidence="1 2" key="1">
    <citation type="journal article" date="2014" name="Am. J. Bot.">
        <title>Genome assembly and annotation for red clover (Trifolium pratense; Fabaceae).</title>
        <authorList>
            <person name="Istvanek J."/>
            <person name="Jaros M."/>
            <person name="Krenek A."/>
            <person name="Repkova J."/>
        </authorList>
    </citation>
    <scope>NUCLEOTIDE SEQUENCE [LARGE SCALE GENOMIC DNA]</scope>
    <source>
        <strain evidence="2">cv. Tatra</strain>
        <tissue evidence="1">Young leaves</tissue>
    </source>
</reference>
<feature type="non-terminal residue" evidence="1">
    <location>
        <position position="20"/>
    </location>
</feature>
<evidence type="ECO:0000313" key="1">
    <source>
        <dbReference type="EMBL" id="PNX57465.1"/>
    </source>
</evidence>
<name>A0A2K3JTV7_TRIPR</name>
<accession>A0A2K3JTV7</accession>
<sequence length="20" mass="2393">MTKIKAEIERLLKCKFIRTA</sequence>
<reference evidence="1 2" key="2">
    <citation type="journal article" date="2017" name="Front. Plant Sci.">
        <title>Gene Classification and Mining of Molecular Markers Useful in Red Clover (Trifolium pratense) Breeding.</title>
        <authorList>
            <person name="Istvanek J."/>
            <person name="Dluhosova J."/>
            <person name="Dluhos P."/>
            <person name="Patkova L."/>
            <person name="Nedelnik J."/>
            <person name="Repkova J."/>
        </authorList>
    </citation>
    <scope>NUCLEOTIDE SEQUENCE [LARGE SCALE GENOMIC DNA]</scope>
    <source>
        <strain evidence="2">cv. Tatra</strain>
        <tissue evidence="1">Young leaves</tissue>
    </source>
</reference>
<comment type="caution">
    <text evidence="1">The sequence shown here is derived from an EMBL/GenBank/DDBJ whole genome shotgun (WGS) entry which is preliminary data.</text>
</comment>
<gene>
    <name evidence="1" type="ORF">L195_g058707</name>
</gene>
<evidence type="ECO:0000313" key="2">
    <source>
        <dbReference type="Proteomes" id="UP000236291"/>
    </source>
</evidence>
<proteinExistence type="predicted"/>